<evidence type="ECO:0000313" key="3">
    <source>
        <dbReference type="Proteomes" id="UP000063434"/>
    </source>
</evidence>
<dbReference type="Proteomes" id="UP000063434">
    <property type="component" value="Unassembled WGS sequence"/>
</dbReference>
<dbReference type="EMBL" id="LCYC01000062">
    <property type="protein sequence ID" value="KWV70912.1"/>
    <property type="molecule type" value="Genomic_DNA"/>
</dbReference>
<proteinExistence type="predicted"/>
<feature type="region of interest" description="Disordered" evidence="1">
    <location>
        <begin position="24"/>
        <end position="49"/>
    </location>
</feature>
<comment type="caution">
    <text evidence="2">The sequence shown here is derived from an EMBL/GenBank/DDBJ whole genome shotgun (WGS) entry which is preliminary data.</text>
</comment>
<organism evidence="2 3">
    <name type="scientific">Pseudomonas fluorescens</name>
    <dbReference type="NCBI Taxonomy" id="294"/>
    <lineage>
        <taxon>Bacteria</taxon>
        <taxon>Pseudomonadati</taxon>
        <taxon>Pseudomonadota</taxon>
        <taxon>Gammaproteobacteria</taxon>
        <taxon>Pseudomonadales</taxon>
        <taxon>Pseudomonadaceae</taxon>
        <taxon>Pseudomonas</taxon>
    </lineage>
</organism>
<evidence type="ECO:0000256" key="1">
    <source>
        <dbReference type="SAM" id="MobiDB-lite"/>
    </source>
</evidence>
<reference evidence="2 3" key="1">
    <citation type="submission" date="2015-05" db="EMBL/GenBank/DDBJ databases">
        <title>A genomic and transcriptomic approach to investigate the blue pigment phenotype in Pseudomonas fluorescens.</title>
        <authorList>
            <person name="Andreani N.A."/>
            <person name="Cardazzo B."/>
        </authorList>
    </citation>
    <scope>NUCLEOTIDE SEQUENCE [LARGE SCALE GENOMIC DNA]</scope>
    <source>
        <strain evidence="2 3">Ps_40</strain>
    </source>
</reference>
<dbReference type="AlphaFoldDB" id="A0A109KKL3"/>
<name>A0A109KKL3_PSEFL</name>
<sequence>MTLVPTLCVGTHPVTLCVTTPKVDAERPGLHSHAERGNDQRSGGTISAQRPLLRSALRIEICVFSVQKSYSTPTRNKPPVSR</sequence>
<evidence type="ECO:0000313" key="2">
    <source>
        <dbReference type="EMBL" id="KWV70912.1"/>
    </source>
</evidence>
<accession>A0A109KKL3</accession>
<protein>
    <submittedName>
        <fullName evidence="2">Uncharacterized protein</fullName>
    </submittedName>
</protein>
<gene>
    <name evidence="2" type="ORF">PFL603g_05590</name>
</gene>
<feature type="compositionally biased region" description="Basic and acidic residues" evidence="1">
    <location>
        <begin position="24"/>
        <end position="39"/>
    </location>
</feature>